<organism evidence="11 12">
    <name type="scientific">Campylobacter concisus</name>
    <dbReference type="NCBI Taxonomy" id="199"/>
    <lineage>
        <taxon>Bacteria</taxon>
        <taxon>Pseudomonadati</taxon>
        <taxon>Campylobacterota</taxon>
        <taxon>Epsilonproteobacteria</taxon>
        <taxon>Campylobacterales</taxon>
        <taxon>Campylobacteraceae</taxon>
        <taxon>Campylobacter</taxon>
    </lineage>
</organism>
<name>A0A0M4SRY7_9BACT</name>
<accession>A0A0M4SRY7</accession>
<evidence type="ECO:0000256" key="2">
    <source>
        <dbReference type="ARBA" id="ARBA00022617"/>
    </source>
</evidence>
<evidence type="ECO:0000256" key="5">
    <source>
        <dbReference type="ARBA" id="ARBA00022764"/>
    </source>
</evidence>
<dbReference type="AlphaFoldDB" id="A0A0M4SRY7"/>
<keyword evidence="4" id="KW-0732">Signal</keyword>
<keyword evidence="2 8" id="KW-0349">Heme</keyword>
<keyword evidence="11" id="KW-0575">Peroxidase</keyword>
<protein>
    <submittedName>
        <fullName evidence="11">Cytochrome c peroxidase</fullName>
    </submittedName>
</protein>
<evidence type="ECO:0000313" key="11">
    <source>
        <dbReference type="EMBL" id="ALF46883.1"/>
    </source>
</evidence>
<dbReference type="InterPro" id="IPR009056">
    <property type="entry name" value="Cyt_c-like_dom"/>
</dbReference>
<dbReference type="GO" id="GO:0004130">
    <property type="term" value="F:cytochrome-c peroxidase activity"/>
    <property type="evidence" value="ECO:0007669"/>
    <property type="project" value="TreeGrafter"/>
</dbReference>
<dbReference type="PIRSF" id="PIRSF000294">
    <property type="entry name" value="Cytochrome-c_peroxidase"/>
    <property type="match status" value="1"/>
</dbReference>
<gene>
    <name evidence="11" type="ORF">CCON33237_0161</name>
</gene>
<dbReference type="GeneID" id="28661829"/>
<comment type="subcellular location">
    <subcellularLocation>
        <location evidence="1">Periplasm</location>
    </subcellularLocation>
</comment>
<evidence type="ECO:0000256" key="6">
    <source>
        <dbReference type="ARBA" id="ARBA00023002"/>
    </source>
</evidence>
<dbReference type="PANTHER" id="PTHR30600:SF7">
    <property type="entry name" value="CYTOCHROME C PEROXIDASE-RELATED"/>
    <property type="match status" value="1"/>
</dbReference>
<dbReference type="InterPro" id="IPR026259">
    <property type="entry name" value="MauG/Cytc_peroxidase"/>
</dbReference>
<feature type="binding site" description="covalent" evidence="8">
    <location>
        <position position="54"/>
    </location>
    <ligand>
        <name>heme c</name>
        <dbReference type="ChEBI" id="CHEBI:61717"/>
        <label>1</label>
    </ligand>
</feature>
<feature type="domain" description="Cytochrome c" evidence="10">
    <location>
        <begin position="32"/>
        <end position="159"/>
    </location>
</feature>
<feature type="binding site" description="axial binding residue" evidence="9">
    <location>
        <position position="58"/>
    </location>
    <ligand>
        <name>heme c</name>
        <dbReference type="ChEBI" id="CHEBI:61717"/>
        <label>1</label>
    </ligand>
    <ligandPart>
        <name>Fe</name>
        <dbReference type="ChEBI" id="CHEBI:18248"/>
    </ligandPart>
</feature>
<dbReference type="Proteomes" id="UP000066049">
    <property type="component" value="Chromosome"/>
</dbReference>
<keyword evidence="3 9" id="KW-0479">Metal-binding</keyword>
<feature type="binding site" description="axial binding residue" evidence="9">
    <location>
        <position position="197"/>
    </location>
    <ligand>
        <name>heme c</name>
        <dbReference type="ChEBI" id="CHEBI:61717"/>
        <label>2</label>
    </ligand>
    <ligandPart>
        <name>Fe</name>
        <dbReference type="ChEBI" id="CHEBI:18248"/>
    </ligandPart>
</feature>
<feature type="binding site" description="covalent" evidence="8">
    <location>
        <position position="57"/>
    </location>
    <ligand>
        <name>heme c</name>
        <dbReference type="ChEBI" id="CHEBI:61717"/>
        <label>1</label>
    </ligand>
</feature>
<keyword evidence="6" id="KW-0560">Oxidoreductase</keyword>
<dbReference type="Pfam" id="PF00034">
    <property type="entry name" value="Cytochrom_C"/>
    <property type="match status" value="1"/>
</dbReference>
<dbReference type="PROSITE" id="PS51007">
    <property type="entry name" value="CYTC"/>
    <property type="match status" value="2"/>
</dbReference>
<evidence type="ECO:0000256" key="7">
    <source>
        <dbReference type="ARBA" id="ARBA00023004"/>
    </source>
</evidence>
<dbReference type="KEGG" id="ccoc:CCON33237_0161"/>
<dbReference type="InterPro" id="IPR004852">
    <property type="entry name" value="Di-haem_cyt_c_peroxidsae"/>
</dbReference>
<feature type="binding site" description="covalent" evidence="8">
    <location>
        <position position="193"/>
    </location>
    <ligand>
        <name>heme c</name>
        <dbReference type="ChEBI" id="CHEBI:61717"/>
        <label>2</label>
    </ligand>
</feature>
<comment type="cofactor">
    <cofactor evidence="8">
        <name>heme</name>
        <dbReference type="ChEBI" id="CHEBI:30413"/>
    </cofactor>
    <text evidence="8">Binds 2 heme groups.</text>
</comment>
<dbReference type="InterPro" id="IPR051395">
    <property type="entry name" value="Cytochrome_c_Peroxidase/MauG"/>
</dbReference>
<comment type="PTM">
    <text evidence="8">Binds 2 heme groups per subunit.</text>
</comment>
<evidence type="ECO:0000256" key="9">
    <source>
        <dbReference type="PIRSR" id="PIRSR000294-2"/>
    </source>
</evidence>
<dbReference type="RefSeq" id="WP_054195988.1">
    <property type="nucleotide sequence ID" value="NZ_CABMKQ010000024.1"/>
</dbReference>
<dbReference type="GO" id="GO:0046872">
    <property type="term" value="F:metal ion binding"/>
    <property type="evidence" value="ECO:0007669"/>
    <property type="project" value="UniProtKB-KW"/>
</dbReference>
<evidence type="ECO:0000259" key="10">
    <source>
        <dbReference type="PROSITE" id="PS51007"/>
    </source>
</evidence>
<evidence type="ECO:0000256" key="4">
    <source>
        <dbReference type="ARBA" id="ARBA00022729"/>
    </source>
</evidence>
<dbReference type="PATRIC" id="fig|199.248.peg.185"/>
<sequence length="290" mass="32774">MKGVILCLFIITISFCKYESYKPLTVVKYNEEKALLGKKLFFDKRLSPNENYSCQTCHNLYWNLSGSNQDSMEKGTLNPPTILNAAANYLFYSDAKISNLKDQVKESITSRIELNSDNDKIVDSVNNISEYKILFKKIYNDGINFDNIADAIAEFEKAVLSVDSPFDRFISGDNNAIDDSAKKGFEIFNNIGCAACHNGRNLGGNLTQDIGRERISALDTSKRLRRVPSLRNITKTAPYLSHGEINDLKEAISFIGNYQLGYELSKDEIDALYSFFLTLNGKKPRILNEY</sequence>
<dbReference type="GO" id="GO:0009055">
    <property type="term" value="F:electron transfer activity"/>
    <property type="evidence" value="ECO:0007669"/>
    <property type="project" value="InterPro"/>
</dbReference>
<reference evidence="12" key="1">
    <citation type="submission" date="2015-08" db="EMBL/GenBank/DDBJ databases">
        <title>Comparative genomics of the Campylobacter concisus group.</title>
        <authorList>
            <person name="Miller W.G."/>
            <person name="Yee E."/>
            <person name="Chapman M.H."/>
            <person name="Huynh S."/>
            <person name="Bono J.L."/>
            <person name="On S.L.W."/>
            <person name="St Leger J."/>
            <person name="Foster G."/>
            <person name="Parker C.T."/>
        </authorList>
    </citation>
    <scope>NUCLEOTIDE SEQUENCE [LARGE SCALE GENOMIC DNA]</scope>
    <source>
        <strain evidence="12">ATCC 33237</strain>
    </source>
</reference>
<dbReference type="Pfam" id="PF03150">
    <property type="entry name" value="CCP_MauG"/>
    <property type="match status" value="1"/>
</dbReference>
<dbReference type="SUPFAM" id="SSF46626">
    <property type="entry name" value="Cytochrome c"/>
    <property type="match status" value="2"/>
</dbReference>
<dbReference type="EMBL" id="CP012541">
    <property type="protein sequence ID" value="ALF46883.1"/>
    <property type="molecule type" value="Genomic_DNA"/>
</dbReference>
<dbReference type="PANTHER" id="PTHR30600">
    <property type="entry name" value="CYTOCHROME C PEROXIDASE-RELATED"/>
    <property type="match status" value="1"/>
</dbReference>
<feature type="domain" description="Cytochrome c" evidence="10">
    <location>
        <begin position="179"/>
        <end position="280"/>
    </location>
</feature>
<evidence type="ECO:0000256" key="8">
    <source>
        <dbReference type="PIRSR" id="PIRSR000294-1"/>
    </source>
</evidence>
<dbReference type="GO" id="GO:0042597">
    <property type="term" value="C:periplasmic space"/>
    <property type="evidence" value="ECO:0007669"/>
    <property type="project" value="UniProtKB-SubCell"/>
</dbReference>
<keyword evidence="5" id="KW-0574">Periplasm</keyword>
<keyword evidence="7 9" id="KW-0408">Iron</keyword>
<dbReference type="InterPro" id="IPR036909">
    <property type="entry name" value="Cyt_c-like_dom_sf"/>
</dbReference>
<dbReference type="GO" id="GO:0020037">
    <property type="term" value="F:heme binding"/>
    <property type="evidence" value="ECO:0007669"/>
    <property type="project" value="InterPro"/>
</dbReference>
<dbReference type="Gene3D" id="1.10.760.10">
    <property type="entry name" value="Cytochrome c-like domain"/>
    <property type="match status" value="2"/>
</dbReference>
<feature type="binding site" description="covalent" evidence="8">
    <location>
        <position position="196"/>
    </location>
    <ligand>
        <name>heme c</name>
        <dbReference type="ChEBI" id="CHEBI:61717"/>
        <label>2</label>
    </ligand>
</feature>
<evidence type="ECO:0000256" key="1">
    <source>
        <dbReference type="ARBA" id="ARBA00004418"/>
    </source>
</evidence>
<evidence type="ECO:0000313" key="12">
    <source>
        <dbReference type="Proteomes" id="UP000066049"/>
    </source>
</evidence>
<evidence type="ECO:0000256" key="3">
    <source>
        <dbReference type="ARBA" id="ARBA00022723"/>
    </source>
</evidence>
<proteinExistence type="predicted"/>